<dbReference type="InterPro" id="IPR050473">
    <property type="entry name" value="A2M/Complement_sys"/>
</dbReference>
<dbReference type="SMART" id="SM01419">
    <property type="entry name" value="Thiol-ester_cl"/>
    <property type="match status" value="1"/>
</dbReference>
<sequence length="368" mass="41649">MLSSFRLGFPIFGNVIYRNYGSSTKDFVLIVREETKSSYELMCPDTAFNTRLKRFIPVEYGRDKYKFALPPIDFENPASIVVRQVKASDDLNGNDSSKINGDDSGQKWISIPPPRQDLEACKSLELWDENRGLAIQTRVVEKQEITCPGEVKLQVFSNERLPDNTTLILHFLKRGQLTTRTLKLQPDYTCTSADNSSEDVHELKVELSGPEIVDDSLRSYLAADGRFIGRVLSNLDSLVEVLTGCAKQNLVKFTANVHVLKYLLSHQNASKLRQDSLDRKAAGYIISDFGNEVRFQHPSIGAFSTFGPRFGGNGSIWLIAYVFKKFSEVDSLPLSITLDQTLNSHLVLRKAFDFLVSLPWEVFHRQRQ</sequence>
<dbReference type="InterPro" id="IPR047565">
    <property type="entry name" value="Alpha-macroglob_thiol-ester_cl"/>
</dbReference>
<dbReference type="Gene3D" id="1.50.10.20">
    <property type="match status" value="1"/>
</dbReference>
<feature type="domain" description="Alpha-macroglobulin-like TED" evidence="1">
    <location>
        <begin position="225"/>
        <end position="332"/>
    </location>
</feature>
<proteinExistence type="predicted"/>
<dbReference type="PANTHER" id="PTHR11412:SF171">
    <property type="entry name" value="PREGNANCY ZONE PROTEIN-LIKE PROTEIN"/>
    <property type="match status" value="1"/>
</dbReference>
<evidence type="ECO:0000313" key="2">
    <source>
        <dbReference type="EMBL" id="VUZ40645.1"/>
    </source>
</evidence>
<dbReference type="EMBL" id="CABIJS010000036">
    <property type="protein sequence ID" value="VUZ40645.1"/>
    <property type="molecule type" value="Genomic_DNA"/>
</dbReference>
<gene>
    <name evidence="2" type="ORF">WMSIL1_LOCUS1625</name>
</gene>
<keyword evidence="3" id="KW-1185">Reference proteome</keyword>
<evidence type="ECO:0000259" key="1">
    <source>
        <dbReference type="Pfam" id="PF07678"/>
    </source>
</evidence>
<dbReference type="InterPro" id="IPR011626">
    <property type="entry name" value="Alpha-macroglobulin_TED"/>
</dbReference>
<reference evidence="2 3" key="1">
    <citation type="submission" date="2019-07" db="EMBL/GenBank/DDBJ databases">
        <authorList>
            <person name="Jastrzebski P J."/>
            <person name="Paukszto L."/>
            <person name="Jastrzebski P J."/>
        </authorList>
    </citation>
    <scope>NUCLEOTIDE SEQUENCE [LARGE SCALE GENOMIC DNA]</scope>
    <source>
        <strain evidence="2 3">WMS-il1</strain>
    </source>
</reference>
<organism evidence="2 3">
    <name type="scientific">Hymenolepis diminuta</name>
    <name type="common">Rat tapeworm</name>
    <dbReference type="NCBI Taxonomy" id="6216"/>
    <lineage>
        <taxon>Eukaryota</taxon>
        <taxon>Metazoa</taxon>
        <taxon>Spiralia</taxon>
        <taxon>Lophotrochozoa</taxon>
        <taxon>Platyhelminthes</taxon>
        <taxon>Cestoda</taxon>
        <taxon>Eucestoda</taxon>
        <taxon>Cyclophyllidea</taxon>
        <taxon>Hymenolepididae</taxon>
        <taxon>Hymenolepis</taxon>
    </lineage>
</organism>
<dbReference type="PANTHER" id="PTHR11412">
    <property type="entry name" value="MACROGLOBULIN / COMPLEMENT"/>
    <property type="match status" value="1"/>
</dbReference>
<evidence type="ECO:0000313" key="3">
    <source>
        <dbReference type="Proteomes" id="UP000321570"/>
    </source>
</evidence>
<dbReference type="InterPro" id="IPR008930">
    <property type="entry name" value="Terpenoid_cyclase/PrenylTrfase"/>
</dbReference>
<protein>
    <recommendedName>
        <fullName evidence="1">Alpha-macroglobulin-like TED domain-containing protein</fullName>
    </recommendedName>
</protein>
<dbReference type="Pfam" id="PF07678">
    <property type="entry name" value="TED_complement"/>
    <property type="match status" value="1"/>
</dbReference>
<dbReference type="SUPFAM" id="SSF48239">
    <property type="entry name" value="Terpenoid cyclases/Protein prenyltransferases"/>
    <property type="match status" value="1"/>
</dbReference>
<name>A0A564Y022_HYMDI</name>
<dbReference type="Proteomes" id="UP000321570">
    <property type="component" value="Unassembled WGS sequence"/>
</dbReference>
<dbReference type="AlphaFoldDB" id="A0A564Y022"/>
<accession>A0A564Y022</accession>
<dbReference type="GO" id="GO:0005615">
    <property type="term" value="C:extracellular space"/>
    <property type="evidence" value="ECO:0007669"/>
    <property type="project" value="InterPro"/>
</dbReference>